<feature type="compositionally biased region" description="Low complexity" evidence="1">
    <location>
        <begin position="1"/>
        <end position="20"/>
    </location>
</feature>
<dbReference type="EMBL" id="CP038231">
    <property type="protein sequence ID" value="QDH14067.1"/>
    <property type="molecule type" value="Genomic_DNA"/>
</dbReference>
<dbReference type="AlphaFoldDB" id="A0A4Y6UC92"/>
<proteinExistence type="predicted"/>
<evidence type="ECO:0000313" key="3">
    <source>
        <dbReference type="Proteomes" id="UP000318709"/>
    </source>
</evidence>
<protein>
    <submittedName>
        <fullName evidence="2">Uncharacterized protein</fullName>
    </submittedName>
</protein>
<dbReference type="KEGG" id="swf:E3E12_07625"/>
<accession>A0A4Y6UC92</accession>
<keyword evidence="3" id="KW-1185">Reference proteome</keyword>
<organism evidence="2 3">
    <name type="scientific">Formicincola oecophyllae</name>
    <dbReference type="NCBI Taxonomy" id="2558361"/>
    <lineage>
        <taxon>Bacteria</taxon>
        <taxon>Pseudomonadati</taxon>
        <taxon>Pseudomonadota</taxon>
        <taxon>Alphaproteobacteria</taxon>
        <taxon>Acetobacterales</taxon>
        <taxon>Acetobacteraceae</taxon>
        <taxon>Formicincola</taxon>
    </lineage>
</organism>
<dbReference type="RefSeq" id="WP_141443771.1">
    <property type="nucleotide sequence ID" value="NZ_CP038231.1"/>
</dbReference>
<gene>
    <name evidence="2" type="ORF">E3E12_07625</name>
</gene>
<dbReference type="Proteomes" id="UP000318709">
    <property type="component" value="Chromosome"/>
</dbReference>
<evidence type="ECO:0000256" key="1">
    <source>
        <dbReference type="SAM" id="MobiDB-lite"/>
    </source>
</evidence>
<name>A0A4Y6UC92_9PROT</name>
<reference evidence="2 3" key="1">
    <citation type="submission" date="2019-03" db="EMBL/GenBank/DDBJ databases">
        <title>The complete genome sequence of Swingsia_sp. F3b2 LMG30590(T).</title>
        <authorList>
            <person name="Chua K.-O."/>
            <person name="Chan K.-G."/>
            <person name="See-Too W.-S."/>
        </authorList>
    </citation>
    <scope>NUCLEOTIDE SEQUENCE [LARGE SCALE GENOMIC DNA]</scope>
    <source>
        <strain evidence="2 3">F3b2</strain>
    </source>
</reference>
<sequence length="130" mass="14096">MARTATPATRKASAAKAAFTNVPPHPTSHQARQAMRLLRLYSHELERDITEVHCTLCQGQLCYYDLPLLGGGHGGRLDAAEVEGALEDIRTALEEMESCLAEARARVEGCSDDCGGCEDEGGLDDDAWFM</sequence>
<feature type="region of interest" description="Disordered" evidence="1">
    <location>
        <begin position="1"/>
        <end position="29"/>
    </location>
</feature>
<evidence type="ECO:0000313" key="2">
    <source>
        <dbReference type="EMBL" id="QDH14067.1"/>
    </source>
</evidence>